<dbReference type="EMBL" id="JBHLTR010000054">
    <property type="protein sequence ID" value="MFC0561206.1"/>
    <property type="molecule type" value="Genomic_DNA"/>
</dbReference>
<accession>A0ABV6NKF1</accession>
<name>A0ABV6NKF1_9BACI</name>
<sequence length="304" mass="35671">MNLKPRDESSELKALRSLNIRMNLPVKVKNYYTNLEKGFKGEQVLDGWLENLSFEKLVLNDLLLECNHTLFQIDTLLISPDTIYLFEVKNYEGDFFVEDDRWFSASRIEIKNPLLQLKRTESLSRRSLHEFGNKLPIESYLIFVNPEFQLYQAPLNLPIVFPTQLKRFIQNLKPKSSRLKETHFKLAEQLQSSPLIETPYNRLPDYDFNELKKGVSCVHCRSLDTSHTKMFLICKACGSSESYLTAILRTIEEFRVLFPNRKITTNEIYDWCNTTKTIKTIRNVLLENYEKIGQGRSAHYIVKE</sequence>
<dbReference type="InterPro" id="IPR011528">
    <property type="entry name" value="NERD"/>
</dbReference>
<protein>
    <submittedName>
        <fullName evidence="2">Nuclease-related domain-containing protein</fullName>
    </submittedName>
</protein>
<dbReference type="Proteomes" id="UP001589833">
    <property type="component" value="Unassembled WGS sequence"/>
</dbReference>
<dbReference type="Pfam" id="PF08378">
    <property type="entry name" value="NERD"/>
    <property type="match status" value="1"/>
</dbReference>
<dbReference type="RefSeq" id="WP_273842654.1">
    <property type="nucleotide sequence ID" value="NZ_JAQQWT010000005.1"/>
</dbReference>
<feature type="domain" description="NERD" evidence="1">
    <location>
        <begin position="37"/>
        <end position="147"/>
    </location>
</feature>
<evidence type="ECO:0000313" key="2">
    <source>
        <dbReference type="EMBL" id="MFC0561206.1"/>
    </source>
</evidence>
<proteinExistence type="predicted"/>
<evidence type="ECO:0000313" key="3">
    <source>
        <dbReference type="Proteomes" id="UP001589833"/>
    </source>
</evidence>
<organism evidence="2 3">
    <name type="scientific">Halalkalibacter alkalisediminis</name>
    <dbReference type="NCBI Taxonomy" id="935616"/>
    <lineage>
        <taxon>Bacteria</taxon>
        <taxon>Bacillati</taxon>
        <taxon>Bacillota</taxon>
        <taxon>Bacilli</taxon>
        <taxon>Bacillales</taxon>
        <taxon>Bacillaceae</taxon>
        <taxon>Halalkalibacter</taxon>
    </lineage>
</organism>
<reference evidence="2 3" key="1">
    <citation type="submission" date="2024-09" db="EMBL/GenBank/DDBJ databases">
        <authorList>
            <person name="Sun Q."/>
            <person name="Mori K."/>
        </authorList>
    </citation>
    <scope>NUCLEOTIDE SEQUENCE [LARGE SCALE GENOMIC DNA]</scope>
    <source>
        <strain evidence="2 3">NCAIM B.02301</strain>
    </source>
</reference>
<dbReference type="PROSITE" id="PS50965">
    <property type="entry name" value="NERD"/>
    <property type="match status" value="1"/>
</dbReference>
<keyword evidence="3" id="KW-1185">Reference proteome</keyword>
<comment type="caution">
    <text evidence="2">The sequence shown here is derived from an EMBL/GenBank/DDBJ whole genome shotgun (WGS) entry which is preliminary data.</text>
</comment>
<gene>
    <name evidence="2" type="ORF">ACFFH4_19855</name>
</gene>
<evidence type="ECO:0000259" key="1">
    <source>
        <dbReference type="PROSITE" id="PS50965"/>
    </source>
</evidence>